<accession>A0AA86SL25</accession>
<keyword evidence="3" id="KW-1185">Reference proteome</keyword>
<organism evidence="2 3">
    <name type="scientific">Sphenostylis stenocarpa</name>
    <dbReference type="NCBI Taxonomy" id="92480"/>
    <lineage>
        <taxon>Eukaryota</taxon>
        <taxon>Viridiplantae</taxon>
        <taxon>Streptophyta</taxon>
        <taxon>Embryophyta</taxon>
        <taxon>Tracheophyta</taxon>
        <taxon>Spermatophyta</taxon>
        <taxon>Magnoliopsida</taxon>
        <taxon>eudicotyledons</taxon>
        <taxon>Gunneridae</taxon>
        <taxon>Pentapetalae</taxon>
        <taxon>rosids</taxon>
        <taxon>fabids</taxon>
        <taxon>Fabales</taxon>
        <taxon>Fabaceae</taxon>
        <taxon>Papilionoideae</taxon>
        <taxon>50 kb inversion clade</taxon>
        <taxon>NPAAA clade</taxon>
        <taxon>indigoferoid/millettioid clade</taxon>
        <taxon>Phaseoleae</taxon>
        <taxon>Sphenostylis</taxon>
    </lineage>
</organism>
<gene>
    <name evidence="2" type="ORF">AYBTSS11_LOCUS11374</name>
</gene>
<protein>
    <submittedName>
        <fullName evidence="2">Uncharacterized protein</fullName>
    </submittedName>
</protein>
<reference evidence="2" key="1">
    <citation type="submission" date="2023-10" db="EMBL/GenBank/DDBJ databases">
        <authorList>
            <person name="Domelevo Entfellner J.-B."/>
        </authorList>
    </citation>
    <scope>NUCLEOTIDE SEQUENCE</scope>
</reference>
<evidence type="ECO:0000256" key="1">
    <source>
        <dbReference type="SAM" id="MobiDB-lite"/>
    </source>
</evidence>
<proteinExistence type="predicted"/>
<dbReference type="Proteomes" id="UP001189624">
    <property type="component" value="Chromosome 3"/>
</dbReference>
<dbReference type="Gramene" id="rna-AYBTSS11_LOCUS11374">
    <property type="protein sequence ID" value="CAJ1943472.1"/>
    <property type="gene ID" value="gene-AYBTSS11_LOCUS11374"/>
</dbReference>
<dbReference type="AlphaFoldDB" id="A0AA86SL25"/>
<feature type="region of interest" description="Disordered" evidence="1">
    <location>
        <begin position="86"/>
        <end position="107"/>
    </location>
</feature>
<name>A0AA86SL25_9FABA</name>
<evidence type="ECO:0000313" key="2">
    <source>
        <dbReference type="EMBL" id="CAJ1943472.1"/>
    </source>
</evidence>
<evidence type="ECO:0000313" key="3">
    <source>
        <dbReference type="Proteomes" id="UP001189624"/>
    </source>
</evidence>
<sequence>MGQDWMAYTMDGIANGWRNWVQHFCLALSHINKRGGAGDLSIKEGQEFSSNEMPPFNVYASCFSPLEASTNSINFFHDNQTVKTRQQGGWVQAKAGRHDVEKGEKIL</sequence>
<dbReference type="EMBL" id="OY731400">
    <property type="protein sequence ID" value="CAJ1943472.1"/>
    <property type="molecule type" value="Genomic_DNA"/>
</dbReference>
<feature type="compositionally biased region" description="Basic and acidic residues" evidence="1">
    <location>
        <begin position="96"/>
        <end position="107"/>
    </location>
</feature>